<gene>
    <name evidence="1" type="ORF">CCAM_LOCUS15275</name>
</gene>
<protein>
    <submittedName>
        <fullName evidence="1">Uncharacterized protein</fullName>
    </submittedName>
</protein>
<evidence type="ECO:0000313" key="2">
    <source>
        <dbReference type="Proteomes" id="UP000595140"/>
    </source>
</evidence>
<sequence>MEHRTAPDLLRFKRRDLPSSQSFISMQTMVKGPVTTETISDLGCSCSAGFNGGGRCGFGEEDLNAAVRQGWDAVESLLCRGAAPRDEDLRAEEEEFLESHRR</sequence>
<dbReference type="AlphaFoldDB" id="A0A484LBJ3"/>
<reference evidence="1 2" key="1">
    <citation type="submission" date="2018-04" db="EMBL/GenBank/DDBJ databases">
        <authorList>
            <person name="Vogel A."/>
        </authorList>
    </citation>
    <scope>NUCLEOTIDE SEQUENCE [LARGE SCALE GENOMIC DNA]</scope>
</reference>
<keyword evidence="2" id="KW-1185">Reference proteome</keyword>
<name>A0A484LBJ3_9ASTE</name>
<organism evidence="1 2">
    <name type="scientific">Cuscuta campestris</name>
    <dbReference type="NCBI Taxonomy" id="132261"/>
    <lineage>
        <taxon>Eukaryota</taxon>
        <taxon>Viridiplantae</taxon>
        <taxon>Streptophyta</taxon>
        <taxon>Embryophyta</taxon>
        <taxon>Tracheophyta</taxon>
        <taxon>Spermatophyta</taxon>
        <taxon>Magnoliopsida</taxon>
        <taxon>eudicotyledons</taxon>
        <taxon>Gunneridae</taxon>
        <taxon>Pentapetalae</taxon>
        <taxon>asterids</taxon>
        <taxon>lamiids</taxon>
        <taxon>Solanales</taxon>
        <taxon>Convolvulaceae</taxon>
        <taxon>Cuscuteae</taxon>
        <taxon>Cuscuta</taxon>
        <taxon>Cuscuta subgen. Grammica</taxon>
        <taxon>Cuscuta sect. Cleistogrammica</taxon>
    </lineage>
</organism>
<dbReference type="Proteomes" id="UP000595140">
    <property type="component" value="Unassembled WGS sequence"/>
</dbReference>
<proteinExistence type="predicted"/>
<dbReference type="EMBL" id="OOIL02001215">
    <property type="protein sequence ID" value="VFQ73499.1"/>
    <property type="molecule type" value="Genomic_DNA"/>
</dbReference>
<evidence type="ECO:0000313" key="1">
    <source>
        <dbReference type="EMBL" id="VFQ73499.1"/>
    </source>
</evidence>
<accession>A0A484LBJ3</accession>